<dbReference type="InterPro" id="IPR011547">
    <property type="entry name" value="SLC26A/SulP_dom"/>
</dbReference>
<feature type="transmembrane region" description="Helical" evidence="5">
    <location>
        <begin position="186"/>
        <end position="205"/>
    </location>
</feature>
<feature type="transmembrane region" description="Helical" evidence="5">
    <location>
        <begin position="239"/>
        <end position="261"/>
    </location>
</feature>
<dbReference type="PANTHER" id="PTHR43310:SF1">
    <property type="entry name" value="SULFATE TRANSPORTER YBAR-RELATED"/>
    <property type="match status" value="1"/>
</dbReference>
<sequence length="504" mass="53330">MSTASVPAPQAPSLTPEQRQSWVRAVRSPRMLLVEVVGGLVTALALIPEVISFSIIAGVDPRMGLFTSFVMAVAIAVLGGRPAMITAAAGSVALVIAPLVREHGVQYLIATILLAGVLQIVMGLFGVAQLMRFIPRQVMVGFVNALAILIFMAQMHELIGVTWVVYPLLAAGLAIMVLLPRLTRSVPAPLVTVVVLTLVTVGMGLTHVPTVGDKGALPDSLPQLLIPDVPFDLETLRVILPYAVGVAFVGLLETLLTATLVDDITDTGSDKTRESWGLGAATVLGGLFGGMGGCAMIGQTMVNVRASGARTRISTALAGVFLLVLTVSLGGVVAEIPMVALVAVMVVVAVTTFDWHSVAPRTLRMMPRSELAVMLVTVAATVVTSNLAIGVGAGIVLACILFVRRVAHVVTVEREEVSEREVRYSVRGELFFASSNDLFAQFEYARDPASVVIDMSEAHIWDASTVAALDSVIEKYRRAGITAQVAGLNQVSRRMRVRLSRLSS</sequence>
<proteinExistence type="predicted"/>
<keyword evidence="8" id="KW-1185">Reference proteome</keyword>
<dbReference type="InterPro" id="IPR002645">
    <property type="entry name" value="STAS_dom"/>
</dbReference>
<comment type="caution">
    <text evidence="7">The sequence shown here is derived from an EMBL/GenBank/DDBJ whole genome shotgun (WGS) entry which is preliminary data.</text>
</comment>
<feature type="transmembrane region" description="Helical" evidence="5">
    <location>
        <begin position="281"/>
        <end position="302"/>
    </location>
</feature>
<dbReference type="InterPro" id="IPR036513">
    <property type="entry name" value="STAS_dom_sf"/>
</dbReference>
<evidence type="ECO:0000256" key="4">
    <source>
        <dbReference type="ARBA" id="ARBA00023136"/>
    </source>
</evidence>
<evidence type="ECO:0000259" key="6">
    <source>
        <dbReference type="PROSITE" id="PS50801"/>
    </source>
</evidence>
<comment type="subcellular location">
    <subcellularLocation>
        <location evidence="1">Membrane</location>
        <topology evidence="1">Multi-pass membrane protein</topology>
    </subcellularLocation>
</comment>
<keyword evidence="4 5" id="KW-0472">Membrane</keyword>
<organism evidence="7 8">
    <name type="scientific">Helcobacillus massiliensis</name>
    <dbReference type="NCBI Taxonomy" id="521392"/>
    <lineage>
        <taxon>Bacteria</taxon>
        <taxon>Bacillati</taxon>
        <taxon>Actinomycetota</taxon>
        <taxon>Actinomycetes</taxon>
        <taxon>Micrococcales</taxon>
        <taxon>Dermabacteraceae</taxon>
        <taxon>Helcobacillus</taxon>
    </lineage>
</organism>
<gene>
    <name evidence="7" type="ORF">FHX50_002321</name>
</gene>
<evidence type="ECO:0000313" key="7">
    <source>
        <dbReference type="EMBL" id="MBB3024014.1"/>
    </source>
</evidence>
<dbReference type="PROSITE" id="PS50801">
    <property type="entry name" value="STAS"/>
    <property type="match status" value="1"/>
</dbReference>
<keyword evidence="2 5" id="KW-0812">Transmembrane</keyword>
<dbReference type="Pfam" id="PF01740">
    <property type="entry name" value="STAS"/>
    <property type="match status" value="1"/>
</dbReference>
<protein>
    <submittedName>
        <fullName evidence="7">SulP family sulfate permease</fullName>
    </submittedName>
</protein>
<dbReference type="CDD" id="cd07042">
    <property type="entry name" value="STAS_SulP_like_sulfate_transporter"/>
    <property type="match status" value="1"/>
</dbReference>
<feature type="domain" description="STAS" evidence="6">
    <location>
        <begin position="424"/>
        <end position="504"/>
    </location>
</feature>
<reference evidence="7 8" key="1">
    <citation type="submission" date="2020-08" db="EMBL/GenBank/DDBJ databases">
        <title>Sequencing the genomes of 1000 actinobacteria strains.</title>
        <authorList>
            <person name="Klenk H.-P."/>
        </authorList>
    </citation>
    <scope>NUCLEOTIDE SEQUENCE [LARGE SCALE GENOMIC DNA]</scope>
    <source>
        <strain evidence="7 8">DSM 23040</strain>
    </source>
</reference>
<evidence type="ECO:0000256" key="1">
    <source>
        <dbReference type="ARBA" id="ARBA00004141"/>
    </source>
</evidence>
<dbReference type="EMBL" id="JACHWP010000022">
    <property type="protein sequence ID" value="MBB3024014.1"/>
    <property type="molecule type" value="Genomic_DNA"/>
</dbReference>
<dbReference type="RefSeq" id="WP_239376198.1">
    <property type="nucleotide sequence ID" value="NZ_CBCSFZ010000012.1"/>
</dbReference>
<accession>A0A839QUP9</accession>
<feature type="transmembrane region" description="Helical" evidence="5">
    <location>
        <begin position="107"/>
        <end position="127"/>
    </location>
</feature>
<keyword evidence="3 5" id="KW-1133">Transmembrane helix</keyword>
<feature type="transmembrane region" description="Helical" evidence="5">
    <location>
        <begin position="158"/>
        <end position="180"/>
    </location>
</feature>
<dbReference type="InterPro" id="IPR052706">
    <property type="entry name" value="Membrane-Transporter-like"/>
</dbReference>
<dbReference type="Gene3D" id="3.30.750.24">
    <property type="entry name" value="STAS domain"/>
    <property type="match status" value="1"/>
</dbReference>
<feature type="transmembrane region" description="Helical" evidence="5">
    <location>
        <begin position="32"/>
        <end position="57"/>
    </location>
</feature>
<feature type="transmembrane region" description="Helical" evidence="5">
    <location>
        <begin position="133"/>
        <end position="151"/>
    </location>
</feature>
<evidence type="ECO:0000256" key="5">
    <source>
        <dbReference type="SAM" id="Phobius"/>
    </source>
</evidence>
<dbReference type="SUPFAM" id="SSF52091">
    <property type="entry name" value="SpoIIaa-like"/>
    <property type="match status" value="1"/>
</dbReference>
<dbReference type="Pfam" id="PF00916">
    <property type="entry name" value="Sulfate_transp"/>
    <property type="match status" value="2"/>
</dbReference>
<dbReference type="AlphaFoldDB" id="A0A839QUP9"/>
<feature type="transmembrane region" description="Helical" evidence="5">
    <location>
        <begin position="314"/>
        <end position="333"/>
    </location>
</feature>
<dbReference type="GO" id="GO:0016020">
    <property type="term" value="C:membrane"/>
    <property type="evidence" value="ECO:0007669"/>
    <property type="project" value="UniProtKB-SubCell"/>
</dbReference>
<evidence type="ECO:0000313" key="8">
    <source>
        <dbReference type="Proteomes" id="UP000568050"/>
    </source>
</evidence>
<dbReference type="PANTHER" id="PTHR43310">
    <property type="entry name" value="SULFATE TRANSPORTER YBAR-RELATED"/>
    <property type="match status" value="1"/>
</dbReference>
<evidence type="ECO:0000256" key="2">
    <source>
        <dbReference type="ARBA" id="ARBA00022692"/>
    </source>
</evidence>
<feature type="transmembrane region" description="Helical" evidence="5">
    <location>
        <begin position="339"/>
        <end position="359"/>
    </location>
</feature>
<feature type="transmembrane region" description="Helical" evidence="5">
    <location>
        <begin position="69"/>
        <end position="100"/>
    </location>
</feature>
<name>A0A839QUP9_9MICO</name>
<evidence type="ECO:0000256" key="3">
    <source>
        <dbReference type="ARBA" id="ARBA00022989"/>
    </source>
</evidence>
<dbReference type="Proteomes" id="UP000568050">
    <property type="component" value="Unassembled WGS sequence"/>
</dbReference>
<feature type="transmembrane region" description="Helical" evidence="5">
    <location>
        <begin position="371"/>
        <end position="403"/>
    </location>
</feature>